<dbReference type="RefSeq" id="WP_139256383.1">
    <property type="nucleotide sequence ID" value="NZ_FQUU01000005.1"/>
</dbReference>
<dbReference type="EMBL" id="FQUU01000005">
    <property type="protein sequence ID" value="SHF04908.1"/>
    <property type="molecule type" value="Genomic_DNA"/>
</dbReference>
<dbReference type="AlphaFoldDB" id="A0A1M4YGV3"/>
<protein>
    <submittedName>
        <fullName evidence="1">Uncharacterized protein</fullName>
    </submittedName>
</protein>
<name>A0A1M4YGV3_9BACT</name>
<accession>A0A1M4YGV3</accession>
<keyword evidence="2" id="KW-1185">Reference proteome</keyword>
<dbReference type="Proteomes" id="UP000184048">
    <property type="component" value="Unassembled WGS sequence"/>
</dbReference>
<evidence type="ECO:0000313" key="2">
    <source>
        <dbReference type="Proteomes" id="UP000184048"/>
    </source>
</evidence>
<gene>
    <name evidence="1" type="ORF">SAMN02745131_01716</name>
</gene>
<dbReference type="OrthoDB" id="668586at2"/>
<reference evidence="1 2" key="1">
    <citation type="submission" date="2016-11" db="EMBL/GenBank/DDBJ databases">
        <authorList>
            <person name="Jaros S."/>
            <person name="Januszkiewicz K."/>
            <person name="Wedrychowicz H."/>
        </authorList>
    </citation>
    <scope>NUCLEOTIDE SEQUENCE [LARGE SCALE GENOMIC DNA]</scope>
    <source>
        <strain evidence="1 2">DSM 18119</strain>
    </source>
</reference>
<evidence type="ECO:0000313" key="1">
    <source>
        <dbReference type="EMBL" id="SHF04908.1"/>
    </source>
</evidence>
<organism evidence="1 2">
    <name type="scientific">Flavisolibacter ginsengisoli DSM 18119</name>
    <dbReference type="NCBI Taxonomy" id="1121884"/>
    <lineage>
        <taxon>Bacteria</taxon>
        <taxon>Pseudomonadati</taxon>
        <taxon>Bacteroidota</taxon>
        <taxon>Chitinophagia</taxon>
        <taxon>Chitinophagales</taxon>
        <taxon>Chitinophagaceae</taxon>
        <taxon>Flavisolibacter</taxon>
    </lineage>
</organism>
<sequence>MYTMTWAKYLPVIKILLKKSLSADQSLAMNSIDFQKGNVAKKTGYSFSFDTIGGRIRNSTKNNVPAKDLAETLLQDSTVKELLSREDFHLSMDSKFNLSIKCLPKEVEVSTEMAEASGQ</sequence>
<proteinExistence type="predicted"/>
<dbReference type="STRING" id="1121884.SAMN02745131_01716"/>